<evidence type="ECO:0000313" key="4">
    <source>
        <dbReference type="EMBL" id="KAF8779008.1"/>
    </source>
</evidence>
<dbReference type="PANTHER" id="PTHR33074">
    <property type="entry name" value="EXPRESSED PROTEIN-RELATED"/>
    <property type="match status" value="1"/>
</dbReference>
<feature type="compositionally biased region" description="Basic and acidic residues" evidence="1">
    <location>
        <begin position="257"/>
        <end position="278"/>
    </location>
</feature>
<feature type="signal peptide" evidence="2">
    <location>
        <begin position="1"/>
        <end position="16"/>
    </location>
</feature>
<feature type="region of interest" description="Disordered" evidence="1">
    <location>
        <begin position="242"/>
        <end position="279"/>
    </location>
</feature>
<comment type="caution">
    <text evidence="4">The sequence shown here is derived from an EMBL/GenBank/DDBJ whole genome shotgun (WGS) entry which is preliminary data.</text>
</comment>
<dbReference type="PANTHER" id="PTHR33074:SF99">
    <property type="entry name" value="DUF1618 DOMAIN-CONTAINING PROTEIN"/>
    <property type="match status" value="1"/>
</dbReference>
<feature type="compositionally biased region" description="Low complexity" evidence="1">
    <location>
        <begin position="720"/>
        <end position="747"/>
    </location>
</feature>
<dbReference type="InterPro" id="IPR011676">
    <property type="entry name" value="DUF1618"/>
</dbReference>
<sequence length="887" mass="95659">MAVLLFSVFSVCACLQKQNRTIARTGISMTADAWGHSFYVLPKCASSCRGKEASNQATSSVFFSRFQAEVINGALARCYYSIIHAQNTGPWDPTRWSNGEDAAVREPASPHRTPAATQRSHPGRPQRDESTHRRLSAGTREGGGGQPGKGRARSCDSAAASPALPSPSPPAPVKFEFAAAIALRCLVSCRRQHFRAALQHKARSVDLHEPPLRRENDSGLIEGKIEPKYESRRVRIAIGRGRSLTGVDGSPTPLDQGIRRGEGPRARAEEGSAAERDATSGANASKFWLVVDDRAGPAEVADGKISNLELSKQSNPYSDVNQIPKPPSLPPPMPMRGGPLPIVGHQSGALFDPRIKASGEDEPAGTAAATSTTSFGHEIRVSTCFASPPATSYVSIRRADGRPVDDPKVVAADGELLLIRVPVACAGPRADPAACPSLRRLPCGRRLMRPAGIVSLGDEFIVAGLRLIRTFEGMDRAALAEGRRSVDVTGLKEVELAELFRYSSATDLCELKTLLAVPYDGDALKPFQWCTDQVLAADGSTMYWVDLHRGLLSCDVAADNPELSFIRLPEIEGLVKFVDVDNGRFETRRRTNRFTVTTWVLNKIAVPAKWAKVSVLQVNDELWTLPNFRDSPLPQSAPFPRMAVSVTSCDLTSLARKVDKLRHHFCPVVRRASVASPLATRLPLSLRMIPGDATGCARSFRDSMPSPPPPPRHDFPSSPPFSASPGSLPSATTHPPFYPPTAATTATSHDPLLPSFRVPSPLRRRPETPTTVNGVRSVVCGRRRRPWKPLPSSVAAGIVSPPPFHPHATRPAGRPSLRGAATLILLRSHPTGARGIASDLNAAPLWSCFGLLRSKVSRVAVRKRDFRPPPQPPVSVASCDLQGSATM</sequence>
<gene>
    <name evidence="4" type="ORF">HU200_003114</name>
</gene>
<feature type="chain" id="PRO_5032370552" description="DUF1618 domain-containing protein" evidence="2">
    <location>
        <begin position="17"/>
        <end position="887"/>
    </location>
</feature>
<name>A0A835KUK8_9POAL</name>
<keyword evidence="5" id="KW-1185">Reference proteome</keyword>
<evidence type="ECO:0000313" key="5">
    <source>
        <dbReference type="Proteomes" id="UP000636709"/>
    </source>
</evidence>
<evidence type="ECO:0000256" key="1">
    <source>
        <dbReference type="SAM" id="MobiDB-lite"/>
    </source>
</evidence>
<evidence type="ECO:0000259" key="3">
    <source>
        <dbReference type="Pfam" id="PF07762"/>
    </source>
</evidence>
<dbReference type="Proteomes" id="UP000636709">
    <property type="component" value="Unassembled WGS sequence"/>
</dbReference>
<accession>A0A835KUK8</accession>
<feature type="region of interest" description="Disordered" evidence="1">
    <location>
        <begin position="863"/>
        <end position="887"/>
    </location>
</feature>
<feature type="region of interest" description="Disordered" evidence="1">
    <location>
        <begin position="695"/>
        <end position="771"/>
    </location>
</feature>
<feature type="domain" description="DUF1618" evidence="3">
    <location>
        <begin position="544"/>
        <end position="569"/>
    </location>
</feature>
<dbReference type="Pfam" id="PF07762">
    <property type="entry name" value="DUF1618"/>
    <property type="match status" value="1"/>
</dbReference>
<feature type="region of interest" description="Disordered" evidence="1">
    <location>
        <begin position="90"/>
        <end position="168"/>
    </location>
</feature>
<dbReference type="OrthoDB" id="594290at2759"/>
<evidence type="ECO:0000256" key="2">
    <source>
        <dbReference type="SAM" id="SignalP"/>
    </source>
</evidence>
<organism evidence="4 5">
    <name type="scientific">Digitaria exilis</name>
    <dbReference type="NCBI Taxonomy" id="1010633"/>
    <lineage>
        <taxon>Eukaryota</taxon>
        <taxon>Viridiplantae</taxon>
        <taxon>Streptophyta</taxon>
        <taxon>Embryophyta</taxon>
        <taxon>Tracheophyta</taxon>
        <taxon>Spermatophyta</taxon>
        <taxon>Magnoliopsida</taxon>
        <taxon>Liliopsida</taxon>
        <taxon>Poales</taxon>
        <taxon>Poaceae</taxon>
        <taxon>PACMAD clade</taxon>
        <taxon>Panicoideae</taxon>
        <taxon>Panicodae</taxon>
        <taxon>Paniceae</taxon>
        <taxon>Anthephorinae</taxon>
        <taxon>Digitaria</taxon>
    </lineage>
</organism>
<keyword evidence="2" id="KW-0732">Signal</keyword>
<dbReference type="AlphaFoldDB" id="A0A835KUK8"/>
<protein>
    <recommendedName>
        <fullName evidence="3">DUF1618 domain-containing protein</fullName>
    </recommendedName>
</protein>
<dbReference type="EMBL" id="JACEFO010000190">
    <property type="protein sequence ID" value="KAF8779008.1"/>
    <property type="molecule type" value="Genomic_DNA"/>
</dbReference>
<proteinExistence type="predicted"/>
<reference evidence="4" key="1">
    <citation type="submission" date="2020-07" db="EMBL/GenBank/DDBJ databases">
        <title>Genome sequence and genetic diversity analysis of an under-domesticated orphan crop, white fonio (Digitaria exilis).</title>
        <authorList>
            <person name="Bennetzen J.L."/>
            <person name="Chen S."/>
            <person name="Ma X."/>
            <person name="Wang X."/>
            <person name="Yssel A.E.J."/>
            <person name="Chaluvadi S.R."/>
            <person name="Johnson M."/>
            <person name="Gangashetty P."/>
            <person name="Hamidou F."/>
            <person name="Sanogo M.D."/>
            <person name="Zwaenepoel A."/>
            <person name="Wallace J."/>
            <person name="Van De Peer Y."/>
            <person name="Van Deynze A."/>
        </authorList>
    </citation>
    <scope>NUCLEOTIDE SEQUENCE</scope>
    <source>
        <tissue evidence="4">Leaves</tissue>
    </source>
</reference>